<dbReference type="EMBL" id="QWET01000014">
    <property type="protein sequence ID" value="RIH63970.1"/>
    <property type="molecule type" value="Genomic_DNA"/>
</dbReference>
<dbReference type="CDD" id="cd06171">
    <property type="entry name" value="Sigma70_r4"/>
    <property type="match status" value="1"/>
</dbReference>
<dbReference type="AlphaFoldDB" id="A0A399D0S0"/>
<organism evidence="7 8">
    <name type="scientific">Mariniphaga sediminis</name>
    <dbReference type="NCBI Taxonomy" id="1628158"/>
    <lineage>
        <taxon>Bacteria</taxon>
        <taxon>Pseudomonadati</taxon>
        <taxon>Bacteroidota</taxon>
        <taxon>Bacteroidia</taxon>
        <taxon>Marinilabiliales</taxon>
        <taxon>Prolixibacteraceae</taxon>
        <taxon>Mariniphaga</taxon>
    </lineage>
</organism>
<dbReference type="NCBIfam" id="TIGR02985">
    <property type="entry name" value="Sig70_bacteroi1"/>
    <property type="match status" value="1"/>
</dbReference>
<evidence type="ECO:0000313" key="8">
    <source>
        <dbReference type="Proteomes" id="UP000266441"/>
    </source>
</evidence>
<dbReference type="OrthoDB" id="9782991at2"/>
<dbReference type="RefSeq" id="WP_119351032.1">
    <property type="nucleotide sequence ID" value="NZ_QWET01000014.1"/>
</dbReference>
<reference evidence="7 8" key="1">
    <citation type="journal article" date="2015" name="Int. J. Syst. Evol. Microbiol.">
        <title>Mariniphaga sediminis sp. nov., isolated from coastal sediment.</title>
        <authorList>
            <person name="Wang F.Q."/>
            <person name="Shen Q.Y."/>
            <person name="Chen G.J."/>
            <person name="Du Z.J."/>
        </authorList>
    </citation>
    <scope>NUCLEOTIDE SEQUENCE [LARGE SCALE GENOMIC DNA]</scope>
    <source>
        <strain evidence="7 8">SY21</strain>
    </source>
</reference>
<dbReference type="InterPro" id="IPR014284">
    <property type="entry name" value="RNA_pol_sigma-70_dom"/>
</dbReference>
<dbReference type="InterPro" id="IPR039425">
    <property type="entry name" value="RNA_pol_sigma-70-like"/>
</dbReference>
<dbReference type="GO" id="GO:0006352">
    <property type="term" value="P:DNA-templated transcription initiation"/>
    <property type="evidence" value="ECO:0007669"/>
    <property type="project" value="InterPro"/>
</dbReference>
<comment type="similarity">
    <text evidence="1">Belongs to the sigma-70 factor family. ECF subfamily.</text>
</comment>
<evidence type="ECO:0000256" key="2">
    <source>
        <dbReference type="ARBA" id="ARBA00023015"/>
    </source>
</evidence>
<proteinExistence type="inferred from homology"/>
<sequence length="198" mass="23367">MKGKVKKQAVDEALVKRFTGGDMQAFDDIYAAFSYKLQKFIFTLVKTETDTEDLIQEVFVKLWENKNKLKNTASFETYLFTIAYNTTISFLRNKAKDIQYVEYVKSVQIELSDFSLIDEINKEEVYEKIHLLIEKMPPRQREVFKMKHFKNYSYKEIAEALNISVNTVENHMVKAHKYLKESLGKAYLLALFFVHLFL</sequence>
<keyword evidence="8" id="KW-1185">Reference proteome</keyword>
<dbReference type="InterPro" id="IPR007627">
    <property type="entry name" value="RNA_pol_sigma70_r2"/>
</dbReference>
<dbReference type="PANTHER" id="PTHR43133:SF46">
    <property type="entry name" value="RNA POLYMERASE SIGMA-70 FACTOR ECF SUBFAMILY"/>
    <property type="match status" value="1"/>
</dbReference>
<dbReference type="InterPro" id="IPR014327">
    <property type="entry name" value="RNA_pol_sigma70_bacteroid"/>
</dbReference>
<evidence type="ECO:0000256" key="3">
    <source>
        <dbReference type="ARBA" id="ARBA00023082"/>
    </source>
</evidence>
<dbReference type="InterPro" id="IPR013324">
    <property type="entry name" value="RNA_pol_sigma_r3/r4-like"/>
</dbReference>
<dbReference type="SUPFAM" id="SSF88659">
    <property type="entry name" value="Sigma3 and sigma4 domains of RNA polymerase sigma factors"/>
    <property type="match status" value="1"/>
</dbReference>
<dbReference type="SUPFAM" id="SSF88946">
    <property type="entry name" value="Sigma2 domain of RNA polymerase sigma factors"/>
    <property type="match status" value="1"/>
</dbReference>
<evidence type="ECO:0000259" key="6">
    <source>
        <dbReference type="Pfam" id="PF08281"/>
    </source>
</evidence>
<evidence type="ECO:0000313" key="7">
    <source>
        <dbReference type="EMBL" id="RIH63970.1"/>
    </source>
</evidence>
<dbReference type="Gene3D" id="1.10.1740.10">
    <property type="match status" value="1"/>
</dbReference>
<protein>
    <submittedName>
        <fullName evidence="7">RNA polymerase sigma-70 factor</fullName>
    </submittedName>
</protein>
<dbReference type="PANTHER" id="PTHR43133">
    <property type="entry name" value="RNA POLYMERASE ECF-TYPE SIGMA FACTO"/>
    <property type="match status" value="1"/>
</dbReference>
<keyword evidence="4" id="KW-0804">Transcription</keyword>
<dbReference type="Gene3D" id="1.10.10.10">
    <property type="entry name" value="Winged helix-like DNA-binding domain superfamily/Winged helix DNA-binding domain"/>
    <property type="match status" value="1"/>
</dbReference>
<accession>A0A399D0S0</accession>
<keyword evidence="2" id="KW-0805">Transcription regulation</keyword>
<dbReference type="Pfam" id="PF04542">
    <property type="entry name" value="Sigma70_r2"/>
    <property type="match status" value="1"/>
</dbReference>
<dbReference type="Pfam" id="PF08281">
    <property type="entry name" value="Sigma70_r4_2"/>
    <property type="match status" value="1"/>
</dbReference>
<dbReference type="GO" id="GO:0003677">
    <property type="term" value="F:DNA binding"/>
    <property type="evidence" value="ECO:0007669"/>
    <property type="project" value="InterPro"/>
</dbReference>
<dbReference type="InterPro" id="IPR036388">
    <property type="entry name" value="WH-like_DNA-bd_sf"/>
</dbReference>
<evidence type="ECO:0000256" key="4">
    <source>
        <dbReference type="ARBA" id="ARBA00023163"/>
    </source>
</evidence>
<dbReference type="InterPro" id="IPR013325">
    <property type="entry name" value="RNA_pol_sigma_r2"/>
</dbReference>
<comment type="caution">
    <text evidence="7">The sequence shown here is derived from an EMBL/GenBank/DDBJ whole genome shotgun (WGS) entry which is preliminary data.</text>
</comment>
<name>A0A399D0S0_9BACT</name>
<evidence type="ECO:0000259" key="5">
    <source>
        <dbReference type="Pfam" id="PF04542"/>
    </source>
</evidence>
<dbReference type="GO" id="GO:0016987">
    <property type="term" value="F:sigma factor activity"/>
    <property type="evidence" value="ECO:0007669"/>
    <property type="project" value="UniProtKB-KW"/>
</dbReference>
<dbReference type="NCBIfam" id="TIGR02937">
    <property type="entry name" value="sigma70-ECF"/>
    <property type="match status" value="1"/>
</dbReference>
<evidence type="ECO:0000256" key="1">
    <source>
        <dbReference type="ARBA" id="ARBA00010641"/>
    </source>
</evidence>
<feature type="domain" description="RNA polymerase sigma factor 70 region 4 type 2" evidence="6">
    <location>
        <begin position="127"/>
        <end position="175"/>
    </location>
</feature>
<dbReference type="InterPro" id="IPR013249">
    <property type="entry name" value="RNA_pol_sigma70_r4_t2"/>
</dbReference>
<feature type="domain" description="RNA polymerase sigma-70 region 2" evidence="5">
    <location>
        <begin position="36"/>
        <end position="95"/>
    </location>
</feature>
<gene>
    <name evidence="7" type="ORF">D1164_16685</name>
</gene>
<dbReference type="Proteomes" id="UP000266441">
    <property type="component" value="Unassembled WGS sequence"/>
</dbReference>
<keyword evidence="3" id="KW-0731">Sigma factor</keyword>